<accession>A0AC60P703</accession>
<protein>
    <submittedName>
        <fullName evidence="1">Uncharacterized protein</fullName>
    </submittedName>
</protein>
<proteinExistence type="predicted"/>
<reference evidence="1 2" key="1">
    <citation type="journal article" date="2020" name="Cell">
        <title>Large-Scale Comparative Analyses of Tick Genomes Elucidate Their Genetic Diversity and Vector Capacities.</title>
        <authorList>
            <consortium name="Tick Genome and Microbiome Consortium (TIGMIC)"/>
            <person name="Jia N."/>
            <person name="Wang J."/>
            <person name="Shi W."/>
            <person name="Du L."/>
            <person name="Sun Y."/>
            <person name="Zhan W."/>
            <person name="Jiang J.F."/>
            <person name="Wang Q."/>
            <person name="Zhang B."/>
            <person name="Ji P."/>
            <person name="Bell-Sakyi L."/>
            <person name="Cui X.M."/>
            <person name="Yuan T.T."/>
            <person name="Jiang B.G."/>
            <person name="Yang W.F."/>
            <person name="Lam T.T."/>
            <person name="Chang Q.C."/>
            <person name="Ding S.J."/>
            <person name="Wang X.J."/>
            <person name="Zhu J.G."/>
            <person name="Ruan X.D."/>
            <person name="Zhao L."/>
            <person name="Wei J.T."/>
            <person name="Ye R.Z."/>
            <person name="Que T.C."/>
            <person name="Du C.H."/>
            <person name="Zhou Y.H."/>
            <person name="Cheng J.X."/>
            <person name="Dai P.F."/>
            <person name="Guo W.B."/>
            <person name="Han X.H."/>
            <person name="Huang E.J."/>
            <person name="Li L.F."/>
            <person name="Wei W."/>
            <person name="Gao Y.C."/>
            <person name="Liu J.Z."/>
            <person name="Shao H.Z."/>
            <person name="Wang X."/>
            <person name="Wang C.C."/>
            <person name="Yang T.C."/>
            <person name="Huo Q.B."/>
            <person name="Li W."/>
            <person name="Chen H.Y."/>
            <person name="Chen S.E."/>
            <person name="Zhou L.G."/>
            <person name="Ni X.B."/>
            <person name="Tian J.H."/>
            <person name="Sheng Y."/>
            <person name="Liu T."/>
            <person name="Pan Y.S."/>
            <person name="Xia L.Y."/>
            <person name="Li J."/>
            <person name="Zhao F."/>
            <person name="Cao W.C."/>
        </authorList>
    </citation>
    <scope>NUCLEOTIDE SEQUENCE [LARGE SCALE GENOMIC DNA]</scope>
    <source>
        <strain evidence="1">Iper-2018</strain>
    </source>
</reference>
<keyword evidence="2" id="KW-1185">Reference proteome</keyword>
<evidence type="ECO:0000313" key="2">
    <source>
        <dbReference type="Proteomes" id="UP000805193"/>
    </source>
</evidence>
<dbReference type="Proteomes" id="UP000805193">
    <property type="component" value="Unassembled WGS sequence"/>
</dbReference>
<gene>
    <name evidence="1" type="ORF">HPB47_007709</name>
</gene>
<name>A0AC60P703_IXOPE</name>
<dbReference type="EMBL" id="JABSTQ010011106">
    <property type="protein sequence ID" value="KAG0415127.1"/>
    <property type="molecule type" value="Genomic_DNA"/>
</dbReference>
<organism evidence="1 2">
    <name type="scientific">Ixodes persulcatus</name>
    <name type="common">Taiga tick</name>
    <dbReference type="NCBI Taxonomy" id="34615"/>
    <lineage>
        <taxon>Eukaryota</taxon>
        <taxon>Metazoa</taxon>
        <taxon>Ecdysozoa</taxon>
        <taxon>Arthropoda</taxon>
        <taxon>Chelicerata</taxon>
        <taxon>Arachnida</taxon>
        <taxon>Acari</taxon>
        <taxon>Parasitiformes</taxon>
        <taxon>Ixodida</taxon>
        <taxon>Ixodoidea</taxon>
        <taxon>Ixodidae</taxon>
        <taxon>Ixodinae</taxon>
        <taxon>Ixodes</taxon>
    </lineage>
</organism>
<comment type="caution">
    <text evidence="1">The sequence shown here is derived from an EMBL/GenBank/DDBJ whole genome shotgun (WGS) entry which is preliminary data.</text>
</comment>
<evidence type="ECO:0000313" key="1">
    <source>
        <dbReference type="EMBL" id="KAG0415127.1"/>
    </source>
</evidence>
<sequence length="286" mass="32266">MEARHTDVEFLMENGSDPPQIFRAHKTLLAMRNEVFEAMFYGNHFEKLQYRITGLRADGFFTLLRYLYTRAASLINIPQALHTRTAAETFRVSSLVEACDAFLGTSLQPSDVCYVLEYTIAKGSTKTLDSLIDRHLKENAGQVIKCKEFIAASEETVLKILKNPCLRIREYDVIEAVYSWATVHCAQVNDETPITALRRTMRPFLPELRLLSLTPLEFVEGPSCWQILTKRDTLDVLSNIIKPGSERLPEGICANREQRTNSHGFSALPAVEKSRGINFGGPHSGK</sequence>